<comment type="similarity">
    <text evidence="1">Belongs to the syntaxin family.</text>
</comment>
<comment type="caution">
    <text evidence="5">The sequence shown here is derived from an EMBL/GenBank/DDBJ whole genome shotgun (WGS) entry which is preliminary data.</text>
</comment>
<dbReference type="PANTHER" id="PTHR19957">
    <property type="entry name" value="SYNTAXIN"/>
    <property type="match status" value="1"/>
</dbReference>
<dbReference type="PROSITE" id="PS50192">
    <property type="entry name" value="T_SNARE"/>
    <property type="match status" value="1"/>
</dbReference>
<name>A0A061ITC6_TRYRA</name>
<dbReference type="GO" id="GO:0048278">
    <property type="term" value="P:vesicle docking"/>
    <property type="evidence" value="ECO:0007669"/>
    <property type="project" value="TreeGrafter"/>
</dbReference>
<dbReference type="InterPro" id="IPR000727">
    <property type="entry name" value="T_SNARE_dom"/>
</dbReference>
<keyword evidence="2" id="KW-0175">Coiled coil</keyword>
<reference evidence="5 6" key="1">
    <citation type="submission" date="2013-07" db="EMBL/GenBank/DDBJ databases">
        <authorList>
            <person name="Stoco P.H."/>
            <person name="Wagner G."/>
            <person name="Gerber A."/>
            <person name="Zaha A."/>
            <person name="Thompson C."/>
            <person name="Bartholomeu D.C."/>
            <person name="Luckemeyer D.D."/>
            <person name="Bahia D."/>
            <person name="Loreto E."/>
            <person name="Prestes E.B."/>
            <person name="Lima F.M."/>
            <person name="Rodrigues-Luiz G."/>
            <person name="Vallejo G.A."/>
            <person name="Filho J.F."/>
            <person name="Monteiro K.M."/>
            <person name="Tyler K.M."/>
            <person name="de Almeida L.G."/>
            <person name="Ortiz M.F."/>
            <person name="Siervo M.A."/>
            <person name="de Moraes M.H."/>
            <person name="Cunha O.L."/>
            <person name="Mendonca-Neto R."/>
            <person name="Silva R."/>
            <person name="Teixeira S.M."/>
            <person name="Murta S.M."/>
            <person name="Sincero T.C."/>
            <person name="Mendes T.A."/>
            <person name="Urmenyi T.P."/>
            <person name="Silva V.G."/>
            <person name="da Rocha W.D."/>
            <person name="Andersson B."/>
            <person name="Romanha A.J."/>
            <person name="Steindel M."/>
            <person name="de Vasconcelos A.T."/>
            <person name="Grisard E.C."/>
        </authorList>
    </citation>
    <scope>NUCLEOTIDE SEQUENCE [LARGE SCALE GENOMIC DNA]</scope>
    <source>
        <strain evidence="5 6">SC58</strain>
    </source>
</reference>
<sequence length="302" mass="35465">MASRDRTSEFLQYRSVRPRHPDAQRLLEEEEQLCSTYVTPLWVEKMDDVRVIEKRIQEQMEVLEGLRRNHLKIEFSSSRDEGQEELRIERAQDVIDSLFKQCEKVVKELETAYMRDLPDSGTDMELSILRNVKMCLVNEINNISKVYRERQRRYMMDVKKQQAVAQRWAGGEHQRVIEQQLEADAVVDQYLQKGMTQEQVETILLNHHMVDERVKEFDRIYASIKSLHDMFKDMNTLVIEQGAVIDRIDYNMTVAHTRVQKARVELQKAAEYQQAGGFKICVLFLVVLIIGLLFALLVKAMV</sequence>
<dbReference type="OrthoDB" id="10251371at2759"/>
<accession>A0A061ITC6</accession>
<evidence type="ECO:0000313" key="5">
    <source>
        <dbReference type="EMBL" id="ESL06263.1"/>
    </source>
</evidence>
<feature type="transmembrane region" description="Helical" evidence="3">
    <location>
        <begin position="276"/>
        <end position="298"/>
    </location>
</feature>
<dbReference type="Proteomes" id="UP000031737">
    <property type="component" value="Unassembled WGS sequence"/>
</dbReference>
<dbReference type="GO" id="GO:0000149">
    <property type="term" value="F:SNARE binding"/>
    <property type="evidence" value="ECO:0007669"/>
    <property type="project" value="TreeGrafter"/>
</dbReference>
<dbReference type="InterPro" id="IPR045242">
    <property type="entry name" value="Syntaxin"/>
</dbReference>
<dbReference type="Pfam" id="PF05739">
    <property type="entry name" value="SNARE"/>
    <property type="match status" value="1"/>
</dbReference>
<dbReference type="SMART" id="SM00397">
    <property type="entry name" value="t_SNARE"/>
    <property type="match status" value="1"/>
</dbReference>
<dbReference type="Gene3D" id="1.20.58.70">
    <property type="match status" value="1"/>
</dbReference>
<dbReference type="AlphaFoldDB" id="A0A061ITC6"/>
<dbReference type="GO" id="GO:0006906">
    <property type="term" value="P:vesicle fusion"/>
    <property type="evidence" value="ECO:0007669"/>
    <property type="project" value="TreeGrafter"/>
</dbReference>
<evidence type="ECO:0000256" key="1">
    <source>
        <dbReference type="ARBA" id="ARBA00009063"/>
    </source>
</evidence>
<dbReference type="InterPro" id="IPR010989">
    <property type="entry name" value="SNARE"/>
</dbReference>
<evidence type="ECO:0000256" key="2">
    <source>
        <dbReference type="SAM" id="Coils"/>
    </source>
</evidence>
<feature type="domain" description="T-SNARE coiled-coil homology" evidence="4">
    <location>
        <begin position="207"/>
        <end position="269"/>
    </location>
</feature>
<gene>
    <name evidence="5" type="ORF">TRSC58_06065</name>
</gene>
<proteinExistence type="inferred from homology"/>
<keyword evidence="3" id="KW-1133">Transmembrane helix</keyword>
<keyword evidence="6" id="KW-1185">Reference proteome</keyword>
<keyword evidence="3" id="KW-0812">Transmembrane</keyword>
<dbReference type="VEuPathDB" id="TriTrypDB:TRSC58_06065"/>
<dbReference type="GO" id="GO:0006886">
    <property type="term" value="P:intracellular protein transport"/>
    <property type="evidence" value="ECO:0007669"/>
    <property type="project" value="TreeGrafter"/>
</dbReference>
<dbReference type="GO" id="GO:0005484">
    <property type="term" value="F:SNAP receptor activity"/>
    <property type="evidence" value="ECO:0007669"/>
    <property type="project" value="TreeGrafter"/>
</dbReference>
<keyword evidence="3" id="KW-0472">Membrane</keyword>
<evidence type="ECO:0000313" key="6">
    <source>
        <dbReference type="Proteomes" id="UP000031737"/>
    </source>
</evidence>
<evidence type="ECO:0000259" key="4">
    <source>
        <dbReference type="PROSITE" id="PS50192"/>
    </source>
</evidence>
<dbReference type="EMBL" id="AUPL01006065">
    <property type="protein sequence ID" value="ESL06263.1"/>
    <property type="molecule type" value="Genomic_DNA"/>
</dbReference>
<dbReference type="PANTHER" id="PTHR19957:SF402">
    <property type="entry name" value="PUTATIVE-RELATED"/>
    <property type="match status" value="1"/>
</dbReference>
<dbReference type="CDD" id="cd15845">
    <property type="entry name" value="SNARE_syntaxin16"/>
    <property type="match status" value="1"/>
</dbReference>
<feature type="coiled-coil region" evidence="2">
    <location>
        <begin position="49"/>
        <end position="108"/>
    </location>
</feature>
<protein>
    <submittedName>
        <fullName evidence="5">Syntaxin</fullName>
    </submittedName>
</protein>
<organism evidence="5 6">
    <name type="scientific">Trypanosoma rangeli SC58</name>
    <dbReference type="NCBI Taxonomy" id="429131"/>
    <lineage>
        <taxon>Eukaryota</taxon>
        <taxon>Discoba</taxon>
        <taxon>Euglenozoa</taxon>
        <taxon>Kinetoplastea</taxon>
        <taxon>Metakinetoplastina</taxon>
        <taxon>Trypanosomatida</taxon>
        <taxon>Trypanosomatidae</taxon>
        <taxon>Trypanosoma</taxon>
        <taxon>Herpetosoma</taxon>
    </lineage>
</organism>
<dbReference type="SUPFAM" id="SSF47661">
    <property type="entry name" value="t-snare proteins"/>
    <property type="match status" value="1"/>
</dbReference>
<evidence type="ECO:0000256" key="3">
    <source>
        <dbReference type="SAM" id="Phobius"/>
    </source>
</evidence>
<dbReference type="GO" id="GO:0031201">
    <property type="term" value="C:SNARE complex"/>
    <property type="evidence" value="ECO:0007669"/>
    <property type="project" value="TreeGrafter"/>
</dbReference>
<dbReference type="GO" id="GO:0012505">
    <property type="term" value="C:endomembrane system"/>
    <property type="evidence" value="ECO:0007669"/>
    <property type="project" value="TreeGrafter"/>
</dbReference>